<evidence type="ECO:0000313" key="2">
    <source>
        <dbReference type="Proteomes" id="UP000245626"/>
    </source>
</evidence>
<accession>A0ACD0NM81</accession>
<reference evidence="1 2" key="1">
    <citation type="journal article" date="2018" name="Mol. Biol. Evol.">
        <title>Broad Genomic Sampling Reveals a Smut Pathogenic Ancestry of the Fungal Clade Ustilaginomycotina.</title>
        <authorList>
            <person name="Kijpornyongpan T."/>
            <person name="Mondo S.J."/>
            <person name="Barry K."/>
            <person name="Sandor L."/>
            <person name="Lee J."/>
            <person name="Lipzen A."/>
            <person name="Pangilinan J."/>
            <person name="LaButti K."/>
            <person name="Hainaut M."/>
            <person name="Henrissat B."/>
            <person name="Grigoriev I.V."/>
            <person name="Spatafora J.W."/>
            <person name="Aime M.C."/>
        </authorList>
    </citation>
    <scope>NUCLEOTIDE SEQUENCE [LARGE SCALE GENOMIC DNA]</scope>
    <source>
        <strain evidence="1 2">SA 807</strain>
    </source>
</reference>
<protein>
    <submittedName>
        <fullName evidence="1">Uncharacterized protein</fullName>
    </submittedName>
</protein>
<evidence type="ECO:0000313" key="1">
    <source>
        <dbReference type="EMBL" id="PWN46953.1"/>
    </source>
</evidence>
<dbReference type="Proteomes" id="UP000245626">
    <property type="component" value="Unassembled WGS sequence"/>
</dbReference>
<organism evidence="1 2">
    <name type="scientific">Violaceomyces palustris</name>
    <dbReference type="NCBI Taxonomy" id="1673888"/>
    <lineage>
        <taxon>Eukaryota</taxon>
        <taxon>Fungi</taxon>
        <taxon>Dikarya</taxon>
        <taxon>Basidiomycota</taxon>
        <taxon>Ustilaginomycotina</taxon>
        <taxon>Ustilaginomycetes</taxon>
        <taxon>Violaceomycetales</taxon>
        <taxon>Violaceomycetaceae</taxon>
        <taxon>Violaceomyces</taxon>
    </lineage>
</organism>
<dbReference type="EMBL" id="KZ820615">
    <property type="protein sequence ID" value="PWN46953.1"/>
    <property type="molecule type" value="Genomic_DNA"/>
</dbReference>
<keyword evidence="2" id="KW-1185">Reference proteome</keyword>
<name>A0ACD0NM81_9BASI</name>
<proteinExistence type="predicted"/>
<gene>
    <name evidence="1" type="ORF">IE53DRAFT_376278</name>
</gene>
<sequence>MPPIAENGSSRGSPALSSQPSSPPSSSLSFSEPSQYSPSQARAFSDLPPLDLDDLPPLPPAQSFSSSPLAHSRASRNSRQGQLASPSLSPHPLSYSLNGSPISPAKVQPSPLSLPRLSTISPEVQALDENLVPGARHSFEHARYVTVSAVLSRTGVCYPISGDEQGRAIFGQGQRVGSLDGAVKTGETPASRRQKDGRASRKRPSNGSALEALGAMFLHRDSAGKVSSLSLTRDDHRLTATGETMSRAWIERLREAGAERLGIRLPKSKRGSGEGRTIAERRARRWESLLGNRTAPDRAETSLEEDGQRFRRVGSGRGQPSFEVRCKERSSGKTILDATWRTDHLLGSTLPAGEQGIDSSRVYLQAGQRLSKGRSSSSSTFGQGSFWGETELPDAPPSPIGMPGAWSGGNSWRSKPGDGYEEGALLLPPPLLDDQGSDPNSFEGLLGIRRMREQEKARKHLQRLRARNRPTHKVGPLTALTNFVKAAHAAENSARKKRPPTTRMLSDWGSSRLSQISQTLVKPLQSVEQTTSPRLVPTDSATESESESQGLSQKTNVANTVVSNPLATSGRRSSLSRTHSRMGSVDMAVRQLNTVFEAETFDPLVANQDDATSPALPPLSSPALRPSSRASSTSSLREVPAAPRLLPIQLSLPPSPFTPLAVDSRTYLDRNSSNSSLSSEYASARPQPLTPRLGPTHLSLPPSPWTPHQGDQTVMHPQSQYFHLHLNSSTSSLRAPGTPRLVPTHLEIVPSPFPTPTQSRRGSLSQMSPPNPASLVARGRAGKKTSRSPLSQALDSASLDGETGLPSQKQTLLDCSEHAPSRSRPRRIGVNDHSAKESGRLTPSSMFSSAQTLDALDLSESSKLIEPRHQLFANDSADGRLSPKAVLEDKPSSFPPDRSFFLWFLVGDLGLSTRKSVASAAAKVSGSPASPAGEADLGGLAGILMHIFGFTTFCLAHLLDLLYVAFEDLSMAFWFLRWLFLNLTGRTILSRCAIDAYKLIQTEWATVALEDHEEKGSKKRRGSLGEQTPKGLTRWQVLRGLLELICLHNVTRERYLRDGAGLVKLEGWKKKRRGQLAGGETSGMLDIGAQKEAARKSIAELASSRDASDSENDYDDDSDQDSSDDEMIITNQGTDILEFSKTSRFERRGSHSKAANGYFPSATYRSSSDSFNLGSPEVVARSGRKLSRGTSEPLEEDARGLISTIKWASRLAISAYGLHVHIVDLPPTFTPSGNRFSRQTFAYLSRLDADDVLHADIQTLDSDAEYCPTFYIVRDYVRRVVCVAVRGTQSFSDIIVDLEMRTEAVELPHLESKPGEEFRCHAGIWRAAKALISRDSTLYVKLKSALEENEGFGVVFCGHSLGGAIASAAALLLGEYKVPPGARDDRGLWYTNRECGLPPGRSIRALSFANPVTMTAPLAHRAAMGAIPLVTTVVLGSDIIPRAGHGQAREIRRVLGALSRVRRRHEFAFEKEGGVKEDARIHILRSFWDWWNISRATNPDAVMLDRKEKIEEQLWALRREVESELYAAVKRRHEESLSSRGLCELDDPKNRETAIGEGLGPRNSQEDGVSERDEEDLEPRGPTRSRSSTSGRVGTAVPPSPWVGPQQRDSAPLHQLASRRQALDSATLRSEAAQGGPLVPAGKCIWIDDSDSRDLSQQAGEPKKQKTKNEVEVYHVTSPLSFFSLPDFQTGMFAQHFPAAYEEAVLKLRS</sequence>